<protein>
    <submittedName>
        <fullName evidence="1">Uncharacterized protein</fullName>
    </submittedName>
</protein>
<reference evidence="2" key="1">
    <citation type="submission" date="2013-09" db="EMBL/GenBank/DDBJ databases">
        <title>The Genome Sequence of Anopheles maculatus species B.</title>
        <authorList>
            <consortium name="The Broad Institute Genomics Platform"/>
            <person name="Neafsey D.E."/>
            <person name="Besansky N."/>
            <person name="Howell P."/>
            <person name="Walton C."/>
            <person name="Young S.K."/>
            <person name="Zeng Q."/>
            <person name="Gargeya S."/>
            <person name="Fitzgerald M."/>
            <person name="Haas B."/>
            <person name="Abouelleil A."/>
            <person name="Allen A.W."/>
            <person name="Alvarado L."/>
            <person name="Arachchi H.M."/>
            <person name="Berlin A.M."/>
            <person name="Chapman S.B."/>
            <person name="Gainer-Dewar J."/>
            <person name="Goldberg J."/>
            <person name="Griggs A."/>
            <person name="Gujja S."/>
            <person name="Hansen M."/>
            <person name="Howarth C."/>
            <person name="Imamovic A."/>
            <person name="Ireland A."/>
            <person name="Larimer J."/>
            <person name="McCowan C."/>
            <person name="Murphy C."/>
            <person name="Pearson M."/>
            <person name="Poon T.W."/>
            <person name="Priest M."/>
            <person name="Roberts A."/>
            <person name="Saif S."/>
            <person name="Shea T."/>
            <person name="Sisk P."/>
            <person name="Sykes S."/>
            <person name="Wortman J."/>
            <person name="Nusbaum C."/>
            <person name="Birren B."/>
        </authorList>
    </citation>
    <scope>NUCLEOTIDE SEQUENCE [LARGE SCALE GENOMIC DNA]</scope>
    <source>
        <strain evidence="2">maculatus3</strain>
    </source>
</reference>
<dbReference type="Proteomes" id="UP000075901">
    <property type="component" value="Unassembled WGS sequence"/>
</dbReference>
<dbReference type="AlphaFoldDB" id="A0A182T3M6"/>
<name>A0A182T3M6_9DIPT</name>
<proteinExistence type="predicted"/>
<keyword evidence="2" id="KW-1185">Reference proteome</keyword>
<dbReference type="EnsemblMetazoa" id="AMAM018971-RA">
    <property type="protein sequence ID" value="AMAM018971-PA"/>
    <property type="gene ID" value="AMAM018971"/>
</dbReference>
<evidence type="ECO:0000313" key="1">
    <source>
        <dbReference type="EnsemblMetazoa" id="AMAM018971-PA"/>
    </source>
</evidence>
<accession>A0A182T3M6</accession>
<dbReference type="VEuPathDB" id="VectorBase:AMAM018971"/>
<reference evidence="1" key="2">
    <citation type="submission" date="2020-05" db="UniProtKB">
        <authorList>
            <consortium name="EnsemblMetazoa"/>
        </authorList>
    </citation>
    <scope>IDENTIFICATION</scope>
    <source>
        <strain evidence="1">maculatus3</strain>
    </source>
</reference>
<evidence type="ECO:0000313" key="2">
    <source>
        <dbReference type="Proteomes" id="UP000075901"/>
    </source>
</evidence>
<organism evidence="1 2">
    <name type="scientific">Anopheles maculatus</name>
    <dbReference type="NCBI Taxonomy" id="74869"/>
    <lineage>
        <taxon>Eukaryota</taxon>
        <taxon>Metazoa</taxon>
        <taxon>Ecdysozoa</taxon>
        <taxon>Arthropoda</taxon>
        <taxon>Hexapoda</taxon>
        <taxon>Insecta</taxon>
        <taxon>Pterygota</taxon>
        <taxon>Neoptera</taxon>
        <taxon>Endopterygota</taxon>
        <taxon>Diptera</taxon>
        <taxon>Nematocera</taxon>
        <taxon>Culicoidea</taxon>
        <taxon>Culicidae</taxon>
        <taxon>Anophelinae</taxon>
        <taxon>Anopheles</taxon>
        <taxon>Anopheles maculatus group</taxon>
    </lineage>
</organism>
<sequence length="108" mass="11846">MTPPSLLAGVIILEGPPLRLNSRVAVLHDQLILCLVDRQTPVGRTVAQQVRIVRIVPVLIAPRAMARVQDNVVTGVIEARFIPSDLSRFAQHPVLKLVREGRAMSRTG</sequence>